<accession>A0A1Y2I035</accession>
<evidence type="ECO:0000313" key="2">
    <source>
        <dbReference type="EMBL" id="ORZ38772.1"/>
    </source>
</evidence>
<dbReference type="AlphaFoldDB" id="A0A1Y2I035"/>
<evidence type="ECO:0000313" key="3">
    <source>
        <dbReference type="Proteomes" id="UP000193411"/>
    </source>
</evidence>
<proteinExistence type="predicted"/>
<keyword evidence="3" id="KW-1185">Reference proteome</keyword>
<feature type="compositionally biased region" description="Pro residues" evidence="1">
    <location>
        <begin position="50"/>
        <end position="59"/>
    </location>
</feature>
<evidence type="ECO:0000256" key="1">
    <source>
        <dbReference type="SAM" id="MobiDB-lite"/>
    </source>
</evidence>
<name>A0A1Y2I035_9FUNG</name>
<sequence length="89" mass="9829">MTEDVATFKPVPAPKPTVARKSKPPVNLALLQSRHPSRPCRLLRTSWFPSPEPKSPPIPTCKSEPFASETMTPKPVKRSRATDPISEKA</sequence>
<protein>
    <submittedName>
        <fullName evidence="2">Uncharacterized protein</fullName>
    </submittedName>
</protein>
<reference evidence="2 3" key="1">
    <citation type="submission" date="2016-07" db="EMBL/GenBank/DDBJ databases">
        <title>Pervasive Adenine N6-methylation of Active Genes in Fungi.</title>
        <authorList>
            <consortium name="DOE Joint Genome Institute"/>
            <person name="Mondo S.J."/>
            <person name="Dannebaum R.O."/>
            <person name="Kuo R.C."/>
            <person name="Labutti K."/>
            <person name="Haridas S."/>
            <person name="Kuo A."/>
            <person name="Salamov A."/>
            <person name="Ahrendt S.R."/>
            <person name="Lipzen A."/>
            <person name="Sullivan W."/>
            <person name="Andreopoulos W.B."/>
            <person name="Clum A."/>
            <person name="Lindquist E."/>
            <person name="Daum C."/>
            <person name="Ramamoorthy G.K."/>
            <person name="Gryganskyi A."/>
            <person name="Culley D."/>
            <person name="Magnuson J.K."/>
            <person name="James T.Y."/>
            <person name="O'Malley M.A."/>
            <person name="Stajich J.E."/>
            <person name="Spatafora J.W."/>
            <person name="Visel A."/>
            <person name="Grigoriev I.V."/>
        </authorList>
    </citation>
    <scope>NUCLEOTIDE SEQUENCE [LARGE SCALE GENOMIC DNA]</scope>
    <source>
        <strain evidence="2 3">PL171</strain>
    </source>
</reference>
<feature type="region of interest" description="Disordered" evidence="1">
    <location>
        <begin position="1"/>
        <end position="23"/>
    </location>
</feature>
<dbReference type="EMBL" id="MCFL01000007">
    <property type="protein sequence ID" value="ORZ38772.1"/>
    <property type="molecule type" value="Genomic_DNA"/>
</dbReference>
<comment type="caution">
    <text evidence="2">The sequence shown here is derived from an EMBL/GenBank/DDBJ whole genome shotgun (WGS) entry which is preliminary data.</text>
</comment>
<feature type="region of interest" description="Disordered" evidence="1">
    <location>
        <begin position="47"/>
        <end position="89"/>
    </location>
</feature>
<organism evidence="2 3">
    <name type="scientific">Catenaria anguillulae PL171</name>
    <dbReference type="NCBI Taxonomy" id="765915"/>
    <lineage>
        <taxon>Eukaryota</taxon>
        <taxon>Fungi</taxon>
        <taxon>Fungi incertae sedis</taxon>
        <taxon>Blastocladiomycota</taxon>
        <taxon>Blastocladiomycetes</taxon>
        <taxon>Blastocladiales</taxon>
        <taxon>Catenariaceae</taxon>
        <taxon>Catenaria</taxon>
    </lineage>
</organism>
<gene>
    <name evidence="2" type="ORF">BCR44DRAFT_46336</name>
</gene>
<dbReference type="Proteomes" id="UP000193411">
    <property type="component" value="Unassembled WGS sequence"/>
</dbReference>